<dbReference type="KEGG" id="bov:BOV_A0408"/>
<evidence type="ECO:0000313" key="6">
    <source>
        <dbReference type="Proteomes" id="UP000006383"/>
    </source>
</evidence>
<dbReference type="GO" id="GO:0042918">
    <property type="term" value="P:alkanesulfonate transmembrane transport"/>
    <property type="evidence" value="ECO:0007669"/>
    <property type="project" value="TreeGrafter"/>
</dbReference>
<reference evidence="6" key="1">
    <citation type="journal article" date="2009" name="PLoS ONE">
        <title>Genome degradation in Brucella ovis corresponds with narrowing of its host range and tissue tropism.</title>
        <authorList>
            <person name="Tsolis R.M."/>
            <person name="Seshadri R."/>
            <person name="Santos R.L."/>
            <person name="Sangari F.J."/>
            <person name="Lobo J.M."/>
            <person name="de Jong M.F."/>
            <person name="Ren Q."/>
            <person name="Myers G."/>
            <person name="Brinkac L.M."/>
            <person name="Nelson W.C."/>
            <person name="Deboy R.T."/>
            <person name="Angiuoli S."/>
            <person name="Khouri H."/>
            <person name="Dimitrov G."/>
            <person name="Robinson J.R."/>
            <person name="Mulligan S."/>
            <person name="Walker R.L."/>
            <person name="Elzer P.E."/>
            <person name="Hassan K.A."/>
            <person name="Paulsen I.T."/>
        </authorList>
    </citation>
    <scope>NUCLEOTIDE SEQUENCE [LARGE SCALE GENOMIC DNA]</scope>
    <source>
        <strain evidence="6">ATCC 25840 / 63/290 / NCTC 10512</strain>
    </source>
</reference>
<proteinExistence type="inferred from homology"/>
<sequence length="438" mass="47551">MSPSFSAFHYKRMRAPPQEWKKRRQRADYSDISCRRKCSLPRNFLGAFMHKGVAFAGTGTWSISGYKWGWDLHREMHENNEIGQLDETGAALAKENTHMKFSLNRRQALLGMGAAGAAVAFGFPARAATRNLAVLHLASHAPSFIAHERGYFKDAGLDIELKFFEAAQPSAVAIASGDADFGVTAMSGGLISLAQKGAVKVIGGALIEEKGVVGAIILASNKAYDAGLTDPSRLAGKTFGITTAGSSFHFMAHKIAQANNIDLKQIQLRPLQKLGAVVGALSSGQIDAWAIQPNIAKKLIREGAARQIGLVADYAPNYQVTTAFTSTRNATDERALTEAFVKAYSRAIDDYNAAFVDNKTDDAERDALARIVHKYVESDSPFDTARQNLIDGAMRINPGLALALDSCVEQLDWLKSEGMVKDSITNEQLFDTSYVKTI</sequence>
<evidence type="ECO:0000256" key="2">
    <source>
        <dbReference type="ARBA" id="ARBA00010742"/>
    </source>
</evidence>
<evidence type="ECO:0000256" key="3">
    <source>
        <dbReference type="ARBA" id="ARBA00022729"/>
    </source>
</evidence>
<dbReference type="PANTHER" id="PTHR30024">
    <property type="entry name" value="ALIPHATIC SULFONATES-BINDING PROTEIN-RELATED"/>
    <property type="match status" value="1"/>
</dbReference>
<evidence type="ECO:0000259" key="4">
    <source>
        <dbReference type="Pfam" id="PF09084"/>
    </source>
</evidence>
<dbReference type="GO" id="GO:0042597">
    <property type="term" value="C:periplasmic space"/>
    <property type="evidence" value="ECO:0007669"/>
    <property type="project" value="UniProtKB-SubCell"/>
</dbReference>
<evidence type="ECO:0000313" key="5">
    <source>
        <dbReference type="EMBL" id="ABQ62915.1"/>
    </source>
</evidence>
<dbReference type="PANTHER" id="PTHR30024:SF47">
    <property type="entry name" value="TAURINE-BINDING PERIPLASMIC PROTEIN"/>
    <property type="match status" value="1"/>
</dbReference>
<protein>
    <submittedName>
        <fullName evidence="5">ABC transporter, periplasmic substrate-binding protein</fullName>
    </submittedName>
</protein>
<dbReference type="AlphaFoldDB" id="A0A0H3AUW3"/>
<comment type="similarity">
    <text evidence="2">Belongs to the bacterial solute-binding protein SsuA/TauA family.</text>
</comment>
<evidence type="ECO:0000256" key="1">
    <source>
        <dbReference type="ARBA" id="ARBA00004418"/>
    </source>
</evidence>
<dbReference type="InterPro" id="IPR015168">
    <property type="entry name" value="SsuA/THI5"/>
</dbReference>
<feature type="domain" description="SsuA/THI5-like" evidence="4">
    <location>
        <begin position="139"/>
        <end position="350"/>
    </location>
</feature>
<dbReference type="Proteomes" id="UP000006383">
    <property type="component" value="Chromosome II"/>
</dbReference>
<gene>
    <name evidence="5" type="ordered locus">BOV_A0408</name>
</gene>
<dbReference type="Gene3D" id="3.40.190.10">
    <property type="entry name" value="Periplasmic binding protein-like II"/>
    <property type="match status" value="2"/>
</dbReference>
<dbReference type="HOGENOM" id="CLU_028871_7_1_5"/>
<comment type="subcellular location">
    <subcellularLocation>
        <location evidence="1">Periplasm</location>
    </subcellularLocation>
</comment>
<dbReference type="SUPFAM" id="SSF53850">
    <property type="entry name" value="Periplasmic binding protein-like II"/>
    <property type="match status" value="1"/>
</dbReference>
<name>A0A0H3AUW3_BRUO2</name>
<dbReference type="Pfam" id="PF09084">
    <property type="entry name" value="NMT1"/>
    <property type="match status" value="1"/>
</dbReference>
<accession>A0A0H3AUW3</accession>
<keyword evidence="6" id="KW-1185">Reference proteome</keyword>
<dbReference type="EMBL" id="CP000709">
    <property type="protein sequence ID" value="ABQ62915.1"/>
    <property type="molecule type" value="Genomic_DNA"/>
</dbReference>
<keyword evidence="3" id="KW-0732">Signal</keyword>
<organism evidence="5 6">
    <name type="scientific">Brucella ovis (strain ATCC 25840 / 63/290 / NCTC 10512)</name>
    <dbReference type="NCBI Taxonomy" id="444178"/>
    <lineage>
        <taxon>Bacteria</taxon>
        <taxon>Pseudomonadati</taxon>
        <taxon>Pseudomonadota</taxon>
        <taxon>Alphaproteobacteria</taxon>
        <taxon>Hyphomicrobiales</taxon>
        <taxon>Brucellaceae</taxon>
        <taxon>Brucella/Ochrobactrum group</taxon>
        <taxon>Brucella</taxon>
    </lineage>
</organism>